<keyword evidence="1" id="KW-0472">Membrane</keyword>
<gene>
    <name evidence="2" type="ORF">C9E81_13130</name>
</gene>
<feature type="transmembrane region" description="Helical" evidence="1">
    <location>
        <begin position="93"/>
        <end position="113"/>
    </location>
</feature>
<dbReference type="Pfam" id="PF09955">
    <property type="entry name" value="DUF2189"/>
    <property type="match status" value="1"/>
</dbReference>
<accession>A0A3M0MF84</accession>
<feature type="transmembrane region" description="Helical" evidence="1">
    <location>
        <begin position="67"/>
        <end position="87"/>
    </location>
</feature>
<organism evidence="2 3">
    <name type="scientific">Paracoccus alkanivorans</name>
    <dbReference type="NCBI Taxonomy" id="2116655"/>
    <lineage>
        <taxon>Bacteria</taxon>
        <taxon>Pseudomonadati</taxon>
        <taxon>Pseudomonadota</taxon>
        <taxon>Alphaproteobacteria</taxon>
        <taxon>Rhodobacterales</taxon>
        <taxon>Paracoccaceae</taxon>
        <taxon>Paracoccus</taxon>
    </lineage>
</organism>
<dbReference type="InterPro" id="IPR018692">
    <property type="entry name" value="DUF2189"/>
</dbReference>
<evidence type="ECO:0000256" key="1">
    <source>
        <dbReference type="SAM" id="Phobius"/>
    </source>
</evidence>
<name>A0A3M0MF84_9RHOB</name>
<evidence type="ECO:0000313" key="3">
    <source>
        <dbReference type="Proteomes" id="UP000273516"/>
    </source>
</evidence>
<comment type="caution">
    <text evidence="2">The sequence shown here is derived from an EMBL/GenBank/DDBJ whole genome shotgun (WGS) entry which is preliminary data.</text>
</comment>
<keyword evidence="1" id="KW-1133">Transmembrane helix</keyword>
<evidence type="ECO:0000313" key="2">
    <source>
        <dbReference type="EMBL" id="RMC35014.1"/>
    </source>
</evidence>
<feature type="transmembrane region" description="Helical" evidence="1">
    <location>
        <begin position="231"/>
        <end position="256"/>
    </location>
</feature>
<dbReference type="Proteomes" id="UP000273516">
    <property type="component" value="Unassembled WGS sequence"/>
</dbReference>
<proteinExistence type="predicted"/>
<keyword evidence="1" id="KW-0812">Transmembrane</keyword>
<dbReference type="EMBL" id="QOKZ01000004">
    <property type="protein sequence ID" value="RMC35014.1"/>
    <property type="molecule type" value="Genomic_DNA"/>
</dbReference>
<reference evidence="2 3" key="1">
    <citation type="submission" date="2018-07" db="EMBL/GenBank/DDBJ databases">
        <authorList>
            <person name="Zhang Y."/>
            <person name="Wang L."/>
            <person name="Ma S."/>
        </authorList>
    </citation>
    <scope>NUCLEOTIDE SEQUENCE [LARGE SCALE GENOMIC DNA]</scope>
    <source>
        <strain evidence="2 3">4-2</strain>
    </source>
</reference>
<protein>
    <submittedName>
        <fullName evidence="2">DUF2189 domain-containing protein</fullName>
    </submittedName>
</protein>
<feature type="transmembrane region" description="Helical" evidence="1">
    <location>
        <begin position="139"/>
        <end position="168"/>
    </location>
</feature>
<feature type="transmembrane region" description="Helical" evidence="1">
    <location>
        <begin position="262"/>
        <end position="280"/>
    </location>
</feature>
<dbReference type="AlphaFoldDB" id="A0A3M0MF84"/>
<dbReference type="OrthoDB" id="9809543at2"/>
<sequence>MDHTIGNPASWVARHVIATISHFGVMIQTIGGDKEESKPIIRTLTMDDLRDALARGYDDFKTFRSDVITVCTLYPIIGVCLAFMAFQGSLFHLVVPLISGFALLGPVASVGMYEMSRRREAGEEPNWLAIFEVIRSPGIGAIIVLAVACFAIFAAWLGTAHVIYLMTIGTWPPESIGTFLADVFGTGAGWTMMIVGTAVGFVFALLVLMTAIVSFPLLLERNVGVVTAVMTSVRVVAANPVPAMAWGLIVAVSLVIGSLPLLLGLSVVLPILGHATWYLYRKAVV</sequence>
<dbReference type="RefSeq" id="WP_122112793.1">
    <property type="nucleotide sequence ID" value="NZ_QOKZ01000004.1"/>
</dbReference>
<feature type="transmembrane region" description="Helical" evidence="1">
    <location>
        <begin position="188"/>
        <end position="219"/>
    </location>
</feature>
<keyword evidence="3" id="KW-1185">Reference proteome</keyword>